<evidence type="ECO:0000313" key="2">
    <source>
        <dbReference type="Proteomes" id="UP001152320"/>
    </source>
</evidence>
<protein>
    <submittedName>
        <fullName evidence="1">Uncharacterized protein</fullName>
    </submittedName>
</protein>
<evidence type="ECO:0000313" key="1">
    <source>
        <dbReference type="EMBL" id="KAJ8049391.1"/>
    </source>
</evidence>
<sequence length="170" mass="19877">MDVQLPCFDLNFEPSDLDKEEKEKGFVQLSKNEVERIEGARLEASTKRATKWGVFKDWLKERERELSESFEELPTDQLDDLLRQFYGEVRTKKGQQYGKSAMAGMRGSKGQRHLTKESFIVGKDDTGREFVEMSISKKKRIIQEHYLMVSTNNLECITFLQIRQSALLRF</sequence>
<dbReference type="Proteomes" id="UP001152320">
    <property type="component" value="Chromosome 1"/>
</dbReference>
<dbReference type="PANTHER" id="PTHR21446:SF12">
    <property type="entry name" value="POTASSIUM CHANNEL TETRAMERIZATION DOMAIN CONTAINING 1"/>
    <property type="match status" value="1"/>
</dbReference>
<dbReference type="InterPro" id="IPR052787">
    <property type="entry name" value="MAVS"/>
</dbReference>
<proteinExistence type="predicted"/>
<name>A0A9Q1CQ91_HOLLE</name>
<gene>
    <name evidence="1" type="ORF">HOLleu_02127</name>
</gene>
<dbReference type="OrthoDB" id="5986867at2759"/>
<accession>A0A9Q1CQ91</accession>
<comment type="caution">
    <text evidence="1">The sequence shown here is derived from an EMBL/GenBank/DDBJ whole genome shotgun (WGS) entry which is preliminary data.</text>
</comment>
<keyword evidence="2" id="KW-1185">Reference proteome</keyword>
<organism evidence="1 2">
    <name type="scientific">Holothuria leucospilota</name>
    <name type="common">Black long sea cucumber</name>
    <name type="synonym">Mertensiothuria leucospilota</name>
    <dbReference type="NCBI Taxonomy" id="206669"/>
    <lineage>
        <taxon>Eukaryota</taxon>
        <taxon>Metazoa</taxon>
        <taxon>Echinodermata</taxon>
        <taxon>Eleutherozoa</taxon>
        <taxon>Echinozoa</taxon>
        <taxon>Holothuroidea</taxon>
        <taxon>Aspidochirotacea</taxon>
        <taxon>Aspidochirotida</taxon>
        <taxon>Holothuriidae</taxon>
        <taxon>Holothuria</taxon>
    </lineage>
</organism>
<dbReference type="PANTHER" id="PTHR21446">
    <property type="entry name" value="DUF3504 DOMAIN-CONTAINING PROTEIN"/>
    <property type="match status" value="1"/>
</dbReference>
<dbReference type="EMBL" id="JAIZAY010000001">
    <property type="protein sequence ID" value="KAJ8049391.1"/>
    <property type="molecule type" value="Genomic_DNA"/>
</dbReference>
<dbReference type="AlphaFoldDB" id="A0A9Q1CQ91"/>
<reference evidence="1" key="1">
    <citation type="submission" date="2021-10" db="EMBL/GenBank/DDBJ databases">
        <title>Tropical sea cucumber genome reveals ecological adaptation and Cuvierian tubules defense mechanism.</title>
        <authorList>
            <person name="Chen T."/>
        </authorList>
    </citation>
    <scope>NUCLEOTIDE SEQUENCE</scope>
    <source>
        <strain evidence="1">Nanhai2018</strain>
        <tissue evidence="1">Muscle</tissue>
    </source>
</reference>